<dbReference type="EMBL" id="DF973286">
    <property type="protein sequence ID" value="GAU24241.1"/>
    <property type="molecule type" value="Genomic_DNA"/>
</dbReference>
<dbReference type="Proteomes" id="UP000242715">
    <property type="component" value="Unassembled WGS sequence"/>
</dbReference>
<feature type="domain" description="RRP12 N-terminal HEAT" evidence="4">
    <location>
        <begin position="1"/>
        <end position="281"/>
    </location>
</feature>
<dbReference type="Pfam" id="PF08161">
    <property type="entry name" value="RRP12_HEAT"/>
    <property type="match status" value="2"/>
</dbReference>
<feature type="compositionally biased region" description="Polar residues" evidence="2">
    <location>
        <begin position="1186"/>
        <end position="1206"/>
    </location>
</feature>
<sequence length="1265" mass="138869">MEEEHPETFNDASDLCQQLMDRYAKSPAPHHRHLLAVASVLRSNLSAESLPLTPPAYFAAAISTAASSDSLDSVSLSSLASFMAIALPLVPTGAISSEKAREAAEIVGTLLVKEGEGLGVSSLRAAVKCVGVLLGFCDLEDWDSIKLGFETLLKFSIDKRPKVRRCALESLEKFFRSLKSSTVIKEASRLVLSELKRCIDLTMKLTALRTVDACKDNGISKNEHLEVLHVLNVVNLVAPNLSPKIVPKVLSEVHKLFGSQIPALTRHVLKTVEAIFETSRVRNIVLELEDLVVSLSSFVSLGDKNPLDTVIFAATVLKLAMDLLYTGQSSLWINNLALVCQSMMGLLTSEGNIASQASSILNDVLKHRVGSQSLLITTDQTFDDDTQLSLEGDAIKSTCAVFENTLSATDGIPNEHLLSVISVLFLELGGFSFVSMKNIVLKLADLMIQIPDSKANNEHIQKCIGSAVFAMGPERFLIFVPITLDEHSYTYSNIWLVPILKQYITGASLSYYVEHIMPLAKSFKKASRKVEVPGLQKVVARDDAMPMLSPEIAVTVAKKEDDGRAARYRTCAENRGWIFVNESAKRVGLHVFAANCGRKNSLKRNSTHQHLVSHQFPILLPGTVAARNCGAIENIDQKIKKSEIGQDLLVRAQELWGLLPSFCRHATDTYKSFSTLSDVLATFLKKDLSMHENVSTALQILVNENKAALSPKKNEADCDAEHDSSLEFSMRSAYSKKTATRNMKALKSNSNQLLHILSDLFISSPPQTRISLKTMASGRGTVFSVLVRELNRVQGAISCLASITDSSITKEVFMSLLKRFELVGCDGEDEVLTSNSKALDIEPSDETGCSQRCATLEIASCLVEGANDNLVEIIYNLTIHSFQVNNESIRYEAYNTLSKILEVHPCYSSPKNMELIDLLLGLKPPTEVVSLRSRFACFHMLMKFLSEICLGGLVHSHISLEEDVNSKAFLILNEIILTLKDGNDEARKEACDLLLNISSSLGDLSCVGPTEPYHKLVSMIMGYLSGSSPHIKSGAVSALSVLVYKDANLCVSISDLVPSLLSLLHSKDTETIKVTVIFEILIRKCGSAAVRGVTPEKYMDFLKTVLENRHGKSNEAAADDTENTPEVSAAKGSERRKPNISDTQEKDGQQKKRKKFETDLSNKSGQSKFRSNDEFRLAKRSRHSNDTNSNVRSEGSKQGNKNQFKSFTHGGGKGKVKPQGMDKDKSASNGRVQEVMRKAVVVYDWPCCTNFCIQQAYSLTAATCH</sequence>
<evidence type="ECO:0000259" key="4">
    <source>
        <dbReference type="Pfam" id="PF25772"/>
    </source>
</evidence>
<dbReference type="InterPro" id="IPR057860">
    <property type="entry name" value="HEAT_RRP12_N"/>
</dbReference>
<keyword evidence="6" id="KW-1185">Reference proteome</keyword>
<evidence type="ECO:0000256" key="2">
    <source>
        <dbReference type="SAM" id="MobiDB-lite"/>
    </source>
</evidence>
<dbReference type="Gene3D" id="1.25.10.10">
    <property type="entry name" value="Leucine-rich Repeat Variant"/>
    <property type="match status" value="1"/>
</dbReference>
<dbReference type="PANTHER" id="PTHR48412:SF1">
    <property type="entry name" value="ARM REPEAT SUPERFAMILY PROTEIN"/>
    <property type="match status" value="1"/>
</dbReference>
<dbReference type="InterPro" id="IPR011989">
    <property type="entry name" value="ARM-like"/>
</dbReference>
<protein>
    <recommendedName>
        <fullName evidence="7">Ribosomal RNA-processing protein 12-like conserved domain-containing protein</fullName>
    </recommendedName>
</protein>
<feature type="region of interest" description="Disordered" evidence="2">
    <location>
        <begin position="1113"/>
        <end position="1230"/>
    </location>
</feature>
<feature type="domain" description="RRP12 HEAT" evidence="3">
    <location>
        <begin position="651"/>
        <end position="762"/>
    </location>
</feature>
<proteinExistence type="inferred from homology"/>
<feature type="compositionally biased region" description="Basic and acidic residues" evidence="2">
    <location>
        <begin position="1132"/>
        <end position="1160"/>
    </location>
</feature>
<dbReference type="OrthoDB" id="2192888at2759"/>
<evidence type="ECO:0000313" key="6">
    <source>
        <dbReference type="Proteomes" id="UP000242715"/>
    </source>
</evidence>
<gene>
    <name evidence="5" type="ORF">TSUD_23780</name>
</gene>
<evidence type="ECO:0000313" key="5">
    <source>
        <dbReference type="EMBL" id="GAU24241.1"/>
    </source>
</evidence>
<evidence type="ECO:0000256" key="1">
    <source>
        <dbReference type="ARBA" id="ARBA00007690"/>
    </source>
</evidence>
<dbReference type="InterPro" id="IPR012978">
    <property type="entry name" value="HEAT_RRP12"/>
</dbReference>
<evidence type="ECO:0000259" key="3">
    <source>
        <dbReference type="Pfam" id="PF08161"/>
    </source>
</evidence>
<name>A0A2Z6LXH7_TRISU</name>
<dbReference type="InterPro" id="IPR016024">
    <property type="entry name" value="ARM-type_fold"/>
</dbReference>
<evidence type="ECO:0008006" key="7">
    <source>
        <dbReference type="Google" id="ProtNLM"/>
    </source>
</evidence>
<dbReference type="SUPFAM" id="SSF48371">
    <property type="entry name" value="ARM repeat"/>
    <property type="match status" value="2"/>
</dbReference>
<dbReference type="Pfam" id="PF25772">
    <property type="entry name" value="HEAT_RRP12_N"/>
    <property type="match status" value="1"/>
</dbReference>
<comment type="similarity">
    <text evidence="1">Belongs to the RRP12 family.</text>
</comment>
<dbReference type="AlphaFoldDB" id="A0A2Z6LXH7"/>
<accession>A0A2Z6LXH7</accession>
<organism evidence="5 6">
    <name type="scientific">Trifolium subterraneum</name>
    <name type="common">Subterranean clover</name>
    <dbReference type="NCBI Taxonomy" id="3900"/>
    <lineage>
        <taxon>Eukaryota</taxon>
        <taxon>Viridiplantae</taxon>
        <taxon>Streptophyta</taxon>
        <taxon>Embryophyta</taxon>
        <taxon>Tracheophyta</taxon>
        <taxon>Spermatophyta</taxon>
        <taxon>Magnoliopsida</taxon>
        <taxon>eudicotyledons</taxon>
        <taxon>Gunneridae</taxon>
        <taxon>Pentapetalae</taxon>
        <taxon>rosids</taxon>
        <taxon>fabids</taxon>
        <taxon>Fabales</taxon>
        <taxon>Fabaceae</taxon>
        <taxon>Papilionoideae</taxon>
        <taxon>50 kb inversion clade</taxon>
        <taxon>NPAAA clade</taxon>
        <taxon>Hologalegina</taxon>
        <taxon>IRL clade</taxon>
        <taxon>Trifolieae</taxon>
        <taxon>Trifolium</taxon>
    </lineage>
</organism>
<feature type="domain" description="RRP12 HEAT" evidence="3">
    <location>
        <begin position="351"/>
        <end position="531"/>
    </location>
</feature>
<reference evidence="6" key="1">
    <citation type="journal article" date="2017" name="Front. Plant Sci.">
        <title>Climate Clever Clovers: New Paradigm to Reduce the Environmental Footprint of Ruminants by Breeding Low Methanogenic Forages Utilizing Haplotype Variation.</title>
        <authorList>
            <person name="Kaur P."/>
            <person name="Appels R."/>
            <person name="Bayer P.E."/>
            <person name="Keeble-Gagnere G."/>
            <person name="Wang J."/>
            <person name="Hirakawa H."/>
            <person name="Shirasawa K."/>
            <person name="Vercoe P."/>
            <person name="Stefanova K."/>
            <person name="Durmic Z."/>
            <person name="Nichols P."/>
            <person name="Revell C."/>
            <person name="Isobe S.N."/>
            <person name="Edwards D."/>
            <person name="Erskine W."/>
        </authorList>
    </citation>
    <scope>NUCLEOTIDE SEQUENCE [LARGE SCALE GENOMIC DNA]</scope>
    <source>
        <strain evidence="6">cv. Daliak</strain>
    </source>
</reference>
<dbReference type="PANTHER" id="PTHR48412">
    <property type="entry name" value="ARM REPEAT SUPERFAMILY PROTEIN"/>
    <property type="match status" value="1"/>
</dbReference>